<dbReference type="SUPFAM" id="SSF56954">
    <property type="entry name" value="Outer membrane efflux proteins (OEP)"/>
    <property type="match status" value="1"/>
</dbReference>
<reference evidence="2 3" key="1">
    <citation type="submission" date="2022-12" db="EMBL/GenBank/DDBJ databases">
        <title>Metagenome assembled genome from gulf of manar.</title>
        <authorList>
            <person name="Kohli P."/>
            <person name="Pk S."/>
            <person name="Venkata Ramana C."/>
            <person name="Sasikala C."/>
        </authorList>
    </citation>
    <scope>NUCLEOTIDE SEQUENCE [LARGE SCALE GENOMIC DNA]</scope>
    <source>
        <strain evidence="2">JB008</strain>
    </source>
</reference>
<evidence type="ECO:0000256" key="1">
    <source>
        <dbReference type="SAM" id="SignalP"/>
    </source>
</evidence>
<feature type="signal peptide" evidence="1">
    <location>
        <begin position="1"/>
        <end position="16"/>
    </location>
</feature>
<sequence length="476" mass="53286">MSLILLVIFSSSIGWAQDLAEGTKSIEFYLAGYLENNIDLQQLMLDVEEADAELYELYVENGVNVEISTGSSTLTFSESDVEIAASPSVSVTIPNANNTSITTTVPLTVTLGDSTGTSLDDAGVSLSTEIISSTADENLLTKEEYQRAVTEAEQAVETKKISLQVDFWDDVRDIYTADQTMKTDADELYDNKIALDTIIAQGYAESSSIYRTAQLELKESEFTVQKDERDLQKLLGDFAVSCGLSPNSITELPVIDENYFNIELVSFDNYRRENFIDLEDVVWDHEYNERLRDAESDFSLSLDAGYGYSASYGSIATEAENEVSTGLTTSYKGLSTSIGVSTKLEDPDEPSITFSFSYDFGTAELEDVYDIMDEIDEKGELLDIESAIESWVEYRQDAFSEKATLEWTREQNAEQLALYKEMYEDSQKWFESGDIPETDLLQAENSYETKLDDSIITIIDCITYNIEIEELFIGEN</sequence>
<protein>
    <recommendedName>
        <fullName evidence="4">Outer membrane protein TolC</fullName>
    </recommendedName>
</protein>
<accession>A0AAJ1ILV3</accession>
<evidence type="ECO:0000313" key="2">
    <source>
        <dbReference type="EMBL" id="MDC7228501.1"/>
    </source>
</evidence>
<name>A0AAJ1ILV3_9SPIO</name>
<organism evidence="2 3">
    <name type="scientific">Candidatus Thalassospirochaeta sargassi</name>
    <dbReference type="NCBI Taxonomy" id="3119039"/>
    <lineage>
        <taxon>Bacteria</taxon>
        <taxon>Pseudomonadati</taxon>
        <taxon>Spirochaetota</taxon>
        <taxon>Spirochaetia</taxon>
        <taxon>Spirochaetales</taxon>
        <taxon>Spirochaetaceae</taxon>
        <taxon>Candidatus Thalassospirochaeta</taxon>
    </lineage>
</organism>
<dbReference type="AlphaFoldDB" id="A0AAJ1ILV3"/>
<gene>
    <name evidence="2" type="ORF">PQJ61_17195</name>
</gene>
<dbReference type="Proteomes" id="UP001221217">
    <property type="component" value="Unassembled WGS sequence"/>
</dbReference>
<evidence type="ECO:0000313" key="3">
    <source>
        <dbReference type="Proteomes" id="UP001221217"/>
    </source>
</evidence>
<proteinExistence type="predicted"/>
<dbReference type="EMBL" id="JAQQAL010000049">
    <property type="protein sequence ID" value="MDC7228501.1"/>
    <property type="molecule type" value="Genomic_DNA"/>
</dbReference>
<keyword evidence="1" id="KW-0732">Signal</keyword>
<comment type="caution">
    <text evidence="2">The sequence shown here is derived from an EMBL/GenBank/DDBJ whole genome shotgun (WGS) entry which is preliminary data.</text>
</comment>
<evidence type="ECO:0008006" key="4">
    <source>
        <dbReference type="Google" id="ProtNLM"/>
    </source>
</evidence>
<feature type="chain" id="PRO_5042594185" description="Outer membrane protein TolC" evidence="1">
    <location>
        <begin position="17"/>
        <end position="476"/>
    </location>
</feature>
<dbReference type="Gene3D" id="1.20.1600.10">
    <property type="entry name" value="Outer membrane efflux proteins (OEP)"/>
    <property type="match status" value="1"/>
</dbReference>